<accession>A0AA86MW39</accession>
<evidence type="ECO:0000313" key="3">
    <source>
        <dbReference type="Proteomes" id="UP001179121"/>
    </source>
</evidence>
<evidence type="ECO:0000313" key="2">
    <source>
        <dbReference type="EMBL" id="CAI4030135.1"/>
    </source>
</evidence>
<evidence type="ECO:0008006" key="4">
    <source>
        <dbReference type="Google" id="ProtNLM"/>
    </source>
</evidence>
<reference evidence="2" key="1">
    <citation type="submission" date="2022-10" db="EMBL/GenBank/DDBJ databases">
        <authorList>
            <person name="Koch H."/>
        </authorList>
    </citation>
    <scope>NUCLEOTIDE SEQUENCE</scope>
    <source>
        <strain evidence="2">DNF</strain>
    </source>
</reference>
<keyword evidence="3" id="KW-1185">Reference proteome</keyword>
<gene>
    <name evidence="2" type="ORF">DNFV4_00560</name>
</gene>
<dbReference type="EMBL" id="OX365700">
    <property type="protein sequence ID" value="CAI4030135.1"/>
    <property type="molecule type" value="Genomic_DNA"/>
</dbReference>
<evidence type="ECO:0000256" key="1">
    <source>
        <dbReference type="SAM" id="SignalP"/>
    </source>
</evidence>
<dbReference type="RefSeq" id="WP_289267136.1">
    <property type="nucleotide sequence ID" value="NZ_OX365700.1"/>
</dbReference>
<feature type="chain" id="PRO_5041699392" description="DUF4398 domain-containing protein" evidence="1">
    <location>
        <begin position="26"/>
        <end position="207"/>
    </location>
</feature>
<keyword evidence="1" id="KW-0732">Signal</keyword>
<sequence length="207" mass="22219">MNSMKQRIVMAFVALSLATWGCANSPVDQIQTAERAVADARAAEAGKYAAEDLAKLEGQLTLLKKELDAQNEKFSLLRDYGKAEQLAATLTAEANRLVQTSTAKKQEAQEAAARAIQAAQEAISTAQSLVAKAPIGKDRAAFEAIKHDAEALSLSLQEAQKVLEQGEYLDAQYRAKAIADKAQSVSDEIENALAKVKGTRTTKVATR</sequence>
<dbReference type="AlphaFoldDB" id="A0AA86MW39"/>
<protein>
    <recommendedName>
        <fullName evidence="4">DUF4398 domain-containing protein</fullName>
    </recommendedName>
</protein>
<dbReference type="Proteomes" id="UP001179121">
    <property type="component" value="Chromosome"/>
</dbReference>
<name>A0AA86MW39_9BACT</name>
<proteinExistence type="predicted"/>
<feature type="signal peptide" evidence="1">
    <location>
        <begin position="1"/>
        <end position="25"/>
    </location>
</feature>
<dbReference type="KEGG" id="nti:DNFV4_00560"/>
<organism evidence="2 3">
    <name type="scientific">Nitrospira tepida</name>
    <dbReference type="NCBI Taxonomy" id="2973512"/>
    <lineage>
        <taxon>Bacteria</taxon>
        <taxon>Pseudomonadati</taxon>
        <taxon>Nitrospirota</taxon>
        <taxon>Nitrospiria</taxon>
        <taxon>Nitrospirales</taxon>
        <taxon>Nitrospiraceae</taxon>
        <taxon>Nitrospira</taxon>
    </lineage>
</organism>